<dbReference type="EMBL" id="FQUT01000017">
    <property type="protein sequence ID" value="SHG52909.1"/>
    <property type="molecule type" value="Genomic_DNA"/>
</dbReference>
<dbReference type="RefSeq" id="WP_072963108.1">
    <property type="nucleotide sequence ID" value="NZ_FQUT01000017.1"/>
</dbReference>
<dbReference type="OrthoDB" id="1263520at2"/>
<keyword evidence="2" id="KW-1185">Reference proteome</keyword>
<proteinExistence type="predicted"/>
<dbReference type="Proteomes" id="UP000184518">
    <property type="component" value="Unassembled WGS sequence"/>
</dbReference>
<name>A0A1M5KKA7_9FLAO</name>
<dbReference type="AlphaFoldDB" id="A0A1M5KKA7"/>
<sequence length="92" mass="10148">MSYILKTTSQGLIYIKASSVIKVVKPNSIEGAKILGKPLIINANHIGFLSFDSEGKVTYFMANGFEISMNLFYDEAEEALNCAKANIEKIIK</sequence>
<evidence type="ECO:0000313" key="2">
    <source>
        <dbReference type="Proteomes" id="UP000184518"/>
    </source>
</evidence>
<accession>A0A1M5KKA7</accession>
<organism evidence="1 2">
    <name type="scientific">Chryseobacterium arachidis</name>
    <dbReference type="NCBI Taxonomy" id="1416778"/>
    <lineage>
        <taxon>Bacteria</taxon>
        <taxon>Pseudomonadati</taxon>
        <taxon>Bacteroidota</taxon>
        <taxon>Flavobacteriia</taxon>
        <taxon>Flavobacteriales</taxon>
        <taxon>Weeksellaceae</taxon>
        <taxon>Chryseobacterium group</taxon>
        <taxon>Chryseobacterium</taxon>
    </lineage>
</organism>
<evidence type="ECO:0000313" key="1">
    <source>
        <dbReference type="EMBL" id="SHG52909.1"/>
    </source>
</evidence>
<reference evidence="2" key="1">
    <citation type="submission" date="2016-11" db="EMBL/GenBank/DDBJ databases">
        <authorList>
            <person name="Varghese N."/>
            <person name="Submissions S."/>
        </authorList>
    </citation>
    <scope>NUCLEOTIDE SEQUENCE [LARGE SCALE GENOMIC DNA]</scope>
    <source>
        <strain evidence="2">DSM 27619</strain>
    </source>
</reference>
<protein>
    <submittedName>
        <fullName evidence="1">Uncharacterized protein</fullName>
    </submittedName>
</protein>
<gene>
    <name evidence="1" type="ORF">SAMN05443633_1173</name>
</gene>